<dbReference type="PANTHER" id="PTHR37292">
    <property type="entry name" value="VNG6097C"/>
    <property type="match status" value="1"/>
</dbReference>
<dbReference type="Pfam" id="PF03235">
    <property type="entry name" value="GmrSD_N"/>
    <property type="match status" value="1"/>
</dbReference>
<evidence type="ECO:0000313" key="2">
    <source>
        <dbReference type="EMBL" id="RBQ01912.1"/>
    </source>
</evidence>
<dbReference type="OrthoDB" id="9764212at2"/>
<evidence type="ECO:0000313" key="3">
    <source>
        <dbReference type="Proteomes" id="UP000252081"/>
    </source>
</evidence>
<name>A0A366KM98_9SPHI</name>
<dbReference type="RefSeq" id="WP_113952179.1">
    <property type="nucleotide sequence ID" value="NZ_QNQU01000051.1"/>
</dbReference>
<dbReference type="PANTHER" id="PTHR37292:SF2">
    <property type="entry name" value="DUF262 DOMAIN-CONTAINING PROTEIN"/>
    <property type="match status" value="1"/>
</dbReference>
<gene>
    <name evidence="2" type="ORF">DRW42_28060</name>
</gene>
<evidence type="ECO:0000259" key="1">
    <source>
        <dbReference type="Pfam" id="PF03235"/>
    </source>
</evidence>
<comment type="caution">
    <text evidence="2">The sequence shown here is derived from an EMBL/GenBank/DDBJ whole genome shotgun (WGS) entry which is preliminary data.</text>
</comment>
<keyword evidence="3" id="KW-1185">Reference proteome</keyword>
<sequence length="531" mass="62989">MSQVSVSTRVFRLLRIVKDFESGIIRVPAFQRDFEWDYAKKVQLFESILKGLPVGTIFLWRPDFIDNENYRLFESDSIGGYVLPNRAIDYYYVLDGLQRLSTLFGCLIDENQTPLKKDNKLWTKQGFNLIYNLESNQIEKGKKNLQIFEVELYRFIDHDSYADFIDKMQNTHFSPEQRQLFRNRYVHFQKQITTFDLPIVELTGATIEEAVEIFDKLNSTGAKVTSEWKLNALSFNIDKGFRLGNEIDGLLIDLKDYNFEKLDRKVIFNSIINSFGVVFFDKSSENDSRKIEKLANDPNFIGHTRKTMYAIKKAVRFLYFQLHVVENKLLPYNNQLIFITDFFNKVENPSQKQIEELKRWFWITTYSNYFTIYNLSKQRKAYDTFQNFIDFDSDPVYFDDSRKKFTTEKFPKKISMGSVRGKALALFMLNYSNGFKPLDINEQGIKLGLQRILISSRNNEIVRHFSNRSENTLIFHRVDNLNPYPFIEERYFMQDDGEPAEVFLERRRRKIMESEMNFVDSLGIEYYDDVF</sequence>
<accession>A0A366KM98</accession>
<organism evidence="2 3">
    <name type="scientific">Pedobacter miscanthi</name>
    <dbReference type="NCBI Taxonomy" id="2259170"/>
    <lineage>
        <taxon>Bacteria</taxon>
        <taxon>Pseudomonadati</taxon>
        <taxon>Bacteroidota</taxon>
        <taxon>Sphingobacteriia</taxon>
        <taxon>Sphingobacteriales</taxon>
        <taxon>Sphingobacteriaceae</taxon>
        <taxon>Pedobacter</taxon>
    </lineage>
</organism>
<proteinExistence type="predicted"/>
<dbReference type="InterPro" id="IPR004919">
    <property type="entry name" value="GmrSD_N"/>
</dbReference>
<feature type="domain" description="GmrSD restriction endonucleases N-terminal" evidence="1">
    <location>
        <begin position="16"/>
        <end position="232"/>
    </location>
</feature>
<protein>
    <recommendedName>
        <fullName evidence="1">GmrSD restriction endonucleases N-terminal domain-containing protein</fullName>
    </recommendedName>
</protein>
<dbReference type="AlphaFoldDB" id="A0A366KM98"/>
<dbReference type="Proteomes" id="UP000252081">
    <property type="component" value="Unassembled WGS sequence"/>
</dbReference>
<reference evidence="2 3" key="1">
    <citation type="submission" date="2018-07" db="EMBL/GenBank/DDBJ databases">
        <title>A draft genome of a endophytic bacteria, a new species of Pedobacter.</title>
        <authorList>
            <person name="Zhang Z.D."/>
            <person name="Chen Z.J."/>
        </authorList>
    </citation>
    <scope>NUCLEOTIDE SEQUENCE [LARGE SCALE GENOMIC DNA]</scope>
    <source>
        <strain evidence="2 3">RS10</strain>
    </source>
</reference>
<dbReference type="EMBL" id="QNQU01000051">
    <property type="protein sequence ID" value="RBQ01912.1"/>
    <property type="molecule type" value="Genomic_DNA"/>
</dbReference>